<feature type="chain" id="PRO_5032750493" description="LPXTG cell wall anchor domain-containing protein" evidence="3">
    <location>
        <begin position="50"/>
        <end position="1096"/>
    </location>
</feature>
<organism evidence="6 7">
    <name type="scientific">Leifsonia naganoensis</name>
    <dbReference type="NCBI Taxonomy" id="150025"/>
    <lineage>
        <taxon>Bacteria</taxon>
        <taxon>Bacillati</taxon>
        <taxon>Actinomycetota</taxon>
        <taxon>Actinomycetes</taxon>
        <taxon>Micrococcales</taxon>
        <taxon>Microbacteriaceae</taxon>
        <taxon>Leifsonia</taxon>
    </lineage>
</organism>
<keyword evidence="2" id="KW-0472">Membrane</keyword>
<feature type="domain" description="Bacterial Ig-like" evidence="5">
    <location>
        <begin position="411"/>
        <end position="493"/>
    </location>
</feature>
<feature type="compositionally biased region" description="Low complexity" evidence="1">
    <location>
        <begin position="252"/>
        <end position="266"/>
    </location>
</feature>
<dbReference type="Gene3D" id="2.60.40.230">
    <property type="entry name" value="Neocarzinostatin-like"/>
    <property type="match status" value="2"/>
</dbReference>
<evidence type="ECO:0000313" key="6">
    <source>
        <dbReference type="EMBL" id="NYK09542.1"/>
    </source>
</evidence>
<feature type="domain" description="Htaa" evidence="4">
    <location>
        <begin position="882"/>
        <end position="1037"/>
    </location>
</feature>
<dbReference type="Proteomes" id="UP000521075">
    <property type="component" value="Unassembled WGS sequence"/>
</dbReference>
<comment type="caution">
    <text evidence="6">The sequence shown here is derived from an EMBL/GenBank/DDBJ whole genome shotgun (WGS) entry which is preliminary data.</text>
</comment>
<dbReference type="EMBL" id="JACCHJ010000001">
    <property type="protein sequence ID" value="NYK09542.1"/>
    <property type="molecule type" value="Genomic_DNA"/>
</dbReference>
<evidence type="ECO:0000256" key="1">
    <source>
        <dbReference type="SAM" id="MobiDB-lite"/>
    </source>
</evidence>
<dbReference type="SUPFAM" id="SSF49319">
    <property type="entry name" value="Actinoxanthin-like"/>
    <property type="match status" value="1"/>
</dbReference>
<evidence type="ECO:0000259" key="5">
    <source>
        <dbReference type="Pfam" id="PF16640"/>
    </source>
</evidence>
<dbReference type="Pfam" id="PF16640">
    <property type="entry name" value="Big_3_5"/>
    <property type="match status" value="2"/>
</dbReference>
<feature type="region of interest" description="Disordered" evidence="1">
    <location>
        <begin position="1"/>
        <end position="20"/>
    </location>
</feature>
<keyword evidence="2" id="KW-0812">Transmembrane</keyword>
<dbReference type="InterPro" id="IPR007331">
    <property type="entry name" value="Htaa"/>
</dbReference>
<reference evidence="6 7" key="1">
    <citation type="submission" date="2020-07" db="EMBL/GenBank/DDBJ databases">
        <title>Sequencing the genomes of 1000 actinobacteria strains.</title>
        <authorList>
            <person name="Klenk H.-P."/>
        </authorList>
    </citation>
    <scope>NUCLEOTIDE SEQUENCE [LARGE SCALE GENOMIC DNA]</scope>
    <source>
        <strain evidence="6 7">DSM 15166</strain>
    </source>
</reference>
<dbReference type="RefSeq" id="WP_179700487.1">
    <property type="nucleotide sequence ID" value="NZ_BAAAHA010000003.1"/>
</dbReference>
<feature type="transmembrane region" description="Helical" evidence="2">
    <location>
        <begin position="1066"/>
        <end position="1084"/>
    </location>
</feature>
<proteinExistence type="predicted"/>
<evidence type="ECO:0000259" key="4">
    <source>
        <dbReference type="Pfam" id="PF04213"/>
    </source>
</evidence>
<feature type="compositionally biased region" description="Polar residues" evidence="1">
    <location>
        <begin position="267"/>
        <end position="284"/>
    </location>
</feature>
<evidence type="ECO:0000256" key="3">
    <source>
        <dbReference type="SAM" id="SignalP"/>
    </source>
</evidence>
<keyword evidence="7" id="KW-1185">Reference proteome</keyword>
<accession>A0A853DJY7</accession>
<evidence type="ECO:0000313" key="7">
    <source>
        <dbReference type="Proteomes" id="UP000521075"/>
    </source>
</evidence>
<feature type="region of interest" description="Disordered" evidence="1">
    <location>
        <begin position="252"/>
        <end position="285"/>
    </location>
</feature>
<dbReference type="InterPro" id="IPR013783">
    <property type="entry name" value="Ig-like_fold"/>
</dbReference>
<evidence type="ECO:0000256" key="2">
    <source>
        <dbReference type="SAM" id="Phobius"/>
    </source>
</evidence>
<keyword evidence="3" id="KW-0732">Signal</keyword>
<keyword evidence="2" id="KW-1133">Transmembrane helix</keyword>
<feature type="signal peptide" evidence="3">
    <location>
        <begin position="1"/>
        <end position="49"/>
    </location>
</feature>
<dbReference type="InterPro" id="IPR027273">
    <property type="entry name" value="Neocarzinostatin-like"/>
</dbReference>
<gene>
    <name evidence="6" type="ORF">HNR14_001423</name>
</gene>
<dbReference type="GO" id="GO:0005975">
    <property type="term" value="P:carbohydrate metabolic process"/>
    <property type="evidence" value="ECO:0007669"/>
    <property type="project" value="UniProtKB-ARBA"/>
</dbReference>
<protein>
    <recommendedName>
        <fullName evidence="8">LPXTG cell wall anchor domain-containing protein</fullName>
    </recommendedName>
</protein>
<dbReference type="AlphaFoldDB" id="A0A853DJY7"/>
<dbReference type="Pfam" id="PF04213">
    <property type="entry name" value="HtaA"/>
    <property type="match status" value="1"/>
</dbReference>
<feature type="domain" description="Bacterial Ig-like" evidence="5">
    <location>
        <begin position="183"/>
        <end position="268"/>
    </location>
</feature>
<evidence type="ECO:0008006" key="8">
    <source>
        <dbReference type="Google" id="ProtNLM"/>
    </source>
</evidence>
<dbReference type="InterPro" id="IPR032109">
    <property type="entry name" value="Big_3_5"/>
</dbReference>
<dbReference type="Gene3D" id="2.60.40.10">
    <property type="entry name" value="Immunoglobulins"/>
    <property type="match status" value="2"/>
</dbReference>
<name>A0A853DJY7_9MICO</name>
<sequence length="1096" mass="107919">MTASRTASPAPDPERPRAPRRARRVLAAALATLLAAAGLSAIGAAPAMAAGPAVSAPEVPAAGGTITVTGSGFAATAPGIYLAVGPAGLGGFYQGASSLLPTETVWIAPGNEPVPSGTARQEPMAEDGSFTVKLTVPAATAETPAYAIYTSKAHGQGFADPSQNTITALTYAAPEPTTTSVTLTSDVATVEEGAAVTLTATVSPAADGTVTFSEGSTELGSTPVADGTASLTTSALTVGSHSITAVFAPADTATHTGSTSPSTTVTVNAKPQPTGPSVTVSPSTGVDPAAGTVTVNGTGFSTTGTGFYVGVGPKSATDNADWFVSAAYYQGVKWATTAGTYGAKINADGSISIALTKLKRVFTSNGTSVDCAAVECGVYTFAAHGSADRSQDTYTPIAFAAPKATTTELAVSDSAVQAGYTVSLTATVAPAVAGTVQFFDGSTSLGSKTVADGVATLDTTSLDSGARSLTAVFTPADPTVASASTSTANTVTVYGQNDAVPVSVSLSVDPATAQEGTQLTYTATLKANLAGSSLPTSFPGSIVFGEGNGTTGPDAATTYGTVAVDGATAIFRTSSLSVGQHKLRGWYTPADPSKLAAARSNSISATVTAKPVTPGVPTVNVPQVPAGGGTITVTGSGFSTTAPGIYLGLGPAGLGGFYADSAKLIPSETVWIAVGNPSVPTGTTRTAPLNADGTFSVAITVPAASTAIPAYAFYTSKAHGQGIADPSQNTITPVTYAAAGTAITPTITLTTSGSTGNAGDPVDVTVRVTPAADGTISILDNGKVVASGLRLVPDVSAPVAGVTAFAALAASSSSVSARVPGLTSGTHAFSASFTPDDPSLFTPTVSPQVNVVIAPAAVVTPEAPAPVAAAQPTCVARAVSDASLNWGVKTSFRNYISGGIANGSWTLAGVTYAGGQYGWSGGKGTFNPDETRGLVRYSGSVSFTGHDGVLNLVLSNLAIRVTSPTQATLIADVHSTDMAGKPSDYSGVSFATIALGGGTASGSTFSVDGAATALTADGAKAFAGFYNAGEALDPISFRFPLGAEVACDSTTTSGLASTGSTGSGSAPLFGGLLILAGIAAVAVVRRRAVRADVEAV</sequence>